<proteinExistence type="predicted"/>
<dbReference type="AlphaFoldDB" id="A0A6J4TLA7"/>
<feature type="non-terminal residue" evidence="2">
    <location>
        <position position="1"/>
    </location>
</feature>
<sequence>RPSPPRRRRPRRRPRRPSRPTPSSSWPSAACRASCVAPAP</sequence>
<evidence type="ECO:0000313" key="2">
    <source>
        <dbReference type="EMBL" id="CAA9525420.1"/>
    </source>
</evidence>
<dbReference type="EMBL" id="CADCWC010000090">
    <property type="protein sequence ID" value="CAA9525420.1"/>
    <property type="molecule type" value="Genomic_DNA"/>
</dbReference>
<reference evidence="2" key="1">
    <citation type="submission" date="2020-02" db="EMBL/GenBank/DDBJ databases">
        <authorList>
            <person name="Meier V. D."/>
        </authorList>
    </citation>
    <scope>NUCLEOTIDE SEQUENCE</scope>
    <source>
        <strain evidence="2">AVDCRST_MAG79</strain>
    </source>
</reference>
<evidence type="ECO:0000256" key="1">
    <source>
        <dbReference type="SAM" id="MobiDB-lite"/>
    </source>
</evidence>
<organism evidence="2">
    <name type="scientific">uncultured Thermoleophilia bacterium</name>
    <dbReference type="NCBI Taxonomy" id="1497501"/>
    <lineage>
        <taxon>Bacteria</taxon>
        <taxon>Bacillati</taxon>
        <taxon>Actinomycetota</taxon>
        <taxon>Thermoleophilia</taxon>
        <taxon>environmental samples</taxon>
    </lineage>
</organism>
<accession>A0A6J4TLA7</accession>
<gene>
    <name evidence="2" type="ORF">AVDCRST_MAG79-475</name>
</gene>
<feature type="non-terminal residue" evidence="2">
    <location>
        <position position="40"/>
    </location>
</feature>
<feature type="region of interest" description="Disordered" evidence="1">
    <location>
        <begin position="1"/>
        <end position="40"/>
    </location>
</feature>
<feature type="compositionally biased region" description="Basic residues" evidence="1">
    <location>
        <begin position="1"/>
        <end position="18"/>
    </location>
</feature>
<name>A0A6J4TLA7_9ACTN</name>
<protein>
    <submittedName>
        <fullName evidence="2">Uncharacterized protein</fullName>
    </submittedName>
</protein>